<proteinExistence type="predicted"/>
<feature type="domain" description="Gfo/Idh/MocA-like oxidoreductase N-terminal" evidence="1">
    <location>
        <begin position="2"/>
        <end position="112"/>
    </location>
</feature>
<dbReference type="PANTHER" id="PTHR43377">
    <property type="entry name" value="BILIVERDIN REDUCTASE A"/>
    <property type="match status" value="1"/>
</dbReference>
<dbReference type="EMBL" id="CU459003">
    <property type="protein sequence ID" value="CAM77841.1"/>
    <property type="molecule type" value="Genomic_DNA"/>
</dbReference>
<dbReference type="Pfam" id="PF22725">
    <property type="entry name" value="GFO_IDH_MocA_C3"/>
    <property type="match status" value="1"/>
</dbReference>
<evidence type="ECO:0000313" key="3">
    <source>
        <dbReference type="EMBL" id="CAM77841.1"/>
    </source>
</evidence>
<dbReference type="SUPFAM" id="SSF51735">
    <property type="entry name" value="NAD(P)-binding Rossmann-fold domains"/>
    <property type="match status" value="1"/>
</dbReference>
<accession>A4U4N4</accession>
<dbReference type="InterPro" id="IPR055170">
    <property type="entry name" value="GFO_IDH_MocA-like_dom"/>
</dbReference>
<dbReference type="SUPFAM" id="SSF55347">
    <property type="entry name" value="Glyceraldehyde-3-phosphate dehydrogenase-like, C-terminal domain"/>
    <property type="match status" value="1"/>
</dbReference>
<dbReference type="AlphaFoldDB" id="A4U4N4"/>
<organism evidence="3">
    <name type="scientific">Magnetospirillum gryphiswaldense</name>
    <dbReference type="NCBI Taxonomy" id="55518"/>
    <lineage>
        <taxon>Bacteria</taxon>
        <taxon>Pseudomonadati</taxon>
        <taxon>Pseudomonadota</taxon>
        <taxon>Alphaproteobacteria</taxon>
        <taxon>Rhodospirillales</taxon>
        <taxon>Rhodospirillaceae</taxon>
        <taxon>Magnetospirillum</taxon>
    </lineage>
</organism>
<dbReference type="GO" id="GO:0000166">
    <property type="term" value="F:nucleotide binding"/>
    <property type="evidence" value="ECO:0007669"/>
    <property type="project" value="InterPro"/>
</dbReference>
<dbReference type="InterPro" id="IPR000683">
    <property type="entry name" value="Gfo/Idh/MocA-like_OxRdtase_N"/>
</dbReference>
<protein>
    <submittedName>
        <fullName evidence="3">Oxidoreductase</fullName>
    </submittedName>
</protein>
<gene>
    <name evidence="3" type="ORF">MGR_3909</name>
</gene>
<dbReference type="InterPro" id="IPR051450">
    <property type="entry name" value="Gfo/Idh/MocA_Oxidoreductases"/>
</dbReference>
<dbReference type="InterPro" id="IPR036291">
    <property type="entry name" value="NAD(P)-bd_dom_sf"/>
</dbReference>
<dbReference type="RefSeq" id="WP_106001226.1">
    <property type="nucleotide sequence ID" value="NZ_CP027527.1"/>
</dbReference>
<dbReference type="GO" id="GO:0016616">
    <property type="term" value="F:oxidoreductase activity, acting on the CH-OH group of donors, NAD or NADP as acceptor"/>
    <property type="evidence" value="ECO:0007669"/>
    <property type="project" value="UniProtKB-ARBA"/>
</dbReference>
<dbReference type="PANTHER" id="PTHR43377:SF1">
    <property type="entry name" value="BILIVERDIN REDUCTASE A"/>
    <property type="match status" value="1"/>
</dbReference>
<sequence>MIAVLGLGSIGLRHAGNALALGQQVIGFDPLPERRDLLAAKGGMVTADRDAAIQAARAVVIASPSERHLDDLTACIQAQRHVMVEKPLAHGNHGLSQVLDQAEAAGLTVMVAMMLRLNPVTLRARAILADHLLGQVLWGRFIAALYLPDWRPGQNWTQGYANDPKTGGALFDYIHEIDLAAHLLGPARVLACVAGHSHSIGMEAEDMADVVLGHAGHVHSSIHVDYVTRPRQRFGEIAGTKGLLRLGLDNRRLEWRGTDGQIIEDTTFPGTYADDYLTEMAAFVAATDGTAPPPCSGRDALAVLDCLISARTQAGLPA</sequence>
<name>A4U4N4_9PROT</name>
<dbReference type="Pfam" id="PF01408">
    <property type="entry name" value="GFO_IDH_MocA"/>
    <property type="match status" value="1"/>
</dbReference>
<evidence type="ECO:0000259" key="1">
    <source>
        <dbReference type="Pfam" id="PF01408"/>
    </source>
</evidence>
<dbReference type="PROSITE" id="PS00065">
    <property type="entry name" value="D_2_HYDROXYACID_DH_1"/>
    <property type="match status" value="1"/>
</dbReference>
<dbReference type="InterPro" id="IPR029752">
    <property type="entry name" value="D-isomer_DH_CS1"/>
</dbReference>
<evidence type="ECO:0000259" key="2">
    <source>
        <dbReference type="Pfam" id="PF22725"/>
    </source>
</evidence>
<reference evidence="3" key="1">
    <citation type="journal article" date="2007" name="J. Bacteriol.">
        <title>Comparative genome analysis of four magnetotactic bacteria reveals a complex set of group-specific genes implicated in magnetosome biomineralization and function.</title>
        <authorList>
            <person name="Richter M."/>
            <person name="Kube M."/>
            <person name="Bazylinski D.A."/>
            <person name="Lombardot T."/>
            <person name="Gloeckner F.O."/>
            <person name="Reinhardt R."/>
            <person name="Schueler D."/>
        </authorList>
    </citation>
    <scope>NUCLEOTIDE SEQUENCE</scope>
    <source>
        <strain evidence="3">MSR-1</strain>
    </source>
</reference>
<feature type="domain" description="GFO/IDH/MocA-like oxidoreductase" evidence="2">
    <location>
        <begin position="122"/>
        <end position="244"/>
    </location>
</feature>
<dbReference type="Gene3D" id="3.40.50.720">
    <property type="entry name" value="NAD(P)-binding Rossmann-like Domain"/>
    <property type="match status" value="1"/>
</dbReference>
<dbReference type="Gene3D" id="3.30.360.10">
    <property type="entry name" value="Dihydrodipicolinate Reductase, domain 2"/>
    <property type="match status" value="1"/>
</dbReference>